<dbReference type="Proteomes" id="UP000007939">
    <property type="component" value="Chromosome"/>
</dbReference>
<gene>
    <name evidence="1" type="ordered locus">Spico_1265</name>
</gene>
<reference evidence="1 2" key="2">
    <citation type="journal article" date="2012" name="Stand. Genomic Sci.">
        <title>Complete genome sequence of the termite hindgut bacterium Spirochaeta coccoides type strain (SPN1(T)), reclassification in the genus Sphaerochaeta as Sphaerochaeta coccoides comb. nov. and emendations of the family Spirochaetaceae and the genus Sphaerochaeta.</title>
        <authorList>
            <person name="Abt B."/>
            <person name="Han C."/>
            <person name="Scheuner C."/>
            <person name="Lu M."/>
            <person name="Lapidus A."/>
            <person name="Nolan M."/>
            <person name="Lucas S."/>
            <person name="Hammon N."/>
            <person name="Deshpande S."/>
            <person name="Cheng J.F."/>
            <person name="Tapia R."/>
            <person name="Goodwin L.A."/>
            <person name="Pitluck S."/>
            <person name="Liolios K."/>
            <person name="Pagani I."/>
            <person name="Ivanova N."/>
            <person name="Mavromatis K."/>
            <person name="Mikhailova N."/>
            <person name="Huntemann M."/>
            <person name="Pati A."/>
            <person name="Chen A."/>
            <person name="Palaniappan K."/>
            <person name="Land M."/>
            <person name="Hauser L."/>
            <person name="Brambilla E.M."/>
            <person name="Rohde M."/>
            <person name="Spring S."/>
            <person name="Gronow S."/>
            <person name="Goker M."/>
            <person name="Woyke T."/>
            <person name="Bristow J."/>
            <person name="Eisen J.A."/>
            <person name="Markowitz V."/>
            <person name="Hugenholtz P."/>
            <person name="Kyrpides N.C."/>
            <person name="Klenk H.P."/>
            <person name="Detter J.C."/>
        </authorList>
    </citation>
    <scope>NUCLEOTIDE SEQUENCE [LARGE SCALE GENOMIC DNA]</scope>
    <source>
        <strain evidence="2">ATCC BAA-1237 / DSM 17374 / SPN1</strain>
    </source>
</reference>
<dbReference type="STRING" id="760011.Spico_1265"/>
<organism evidence="1 2">
    <name type="scientific">Parasphaerochaeta coccoides (strain ATCC BAA-1237 / DSM 17374 / SPN1)</name>
    <name type="common">Sphaerochaeta coccoides</name>
    <dbReference type="NCBI Taxonomy" id="760011"/>
    <lineage>
        <taxon>Bacteria</taxon>
        <taxon>Pseudomonadati</taxon>
        <taxon>Spirochaetota</taxon>
        <taxon>Spirochaetia</taxon>
        <taxon>Spirochaetales</taxon>
        <taxon>Sphaerochaetaceae</taxon>
        <taxon>Parasphaerochaeta</taxon>
    </lineage>
</organism>
<evidence type="ECO:0000313" key="2">
    <source>
        <dbReference type="Proteomes" id="UP000007939"/>
    </source>
</evidence>
<keyword evidence="2" id="KW-1185">Reference proteome</keyword>
<evidence type="ECO:0008006" key="3">
    <source>
        <dbReference type="Google" id="ProtNLM"/>
    </source>
</evidence>
<protein>
    <recommendedName>
        <fullName evidence="3">Lipoprotein</fullName>
    </recommendedName>
</protein>
<dbReference type="PROSITE" id="PS51257">
    <property type="entry name" value="PROKAR_LIPOPROTEIN"/>
    <property type="match status" value="1"/>
</dbReference>
<dbReference type="KEGG" id="scc:Spico_1265"/>
<dbReference type="HOGENOM" id="CLU_1712100_0_0_12"/>
<dbReference type="RefSeq" id="WP_013739869.1">
    <property type="nucleotide sequence ID" value="NC_015436.1"/>
</dbReference>
<accession>F4GLT0</accession>
<dbReference type="EMBL" id="CP002659">
    <property type="protein sequence ID" value="AEC02474.1"/>
    <property type="molecule type" value="Genomic_DNA"/>
</dbReference>
<dbReference type="AlphaFoldDB" id="F4GLT0"/>
<sequence length="158" mass="17680">MINKNNRLYFLLLIFLPLMVVISGCNMDYRYKILLEADIYRDPGRNLPPAGSPDNPIIIAGNYDKDTVLQAAKDVMIGPKYSLSSTKSRTLEEFMLDGLVHFQYFLDSDPDGVVFLFSDEYGEAYFIIHFKAEGAFIGDIKDWEIPPGSGGPWLGGAS</sequence>
<reference evidence="2" key="1">
    <citation type="submission" date="2011-04" db="EMBL/GenBank/DDBJ databases">
        <title>The complete genome of Spirochaeta coccoides DSM 17374.</title>
        <authorList>
            <person name="Lucas S."/>
            <person name="Copeland A."/>
            <person name="Lapidus A."/>
            <person name="Bruce D."/>
            <person name="Goodwin L."/>
            <person name="Pitluck S."/>
            <person name="Peters L."/>
            <person name="Kyrpides N."/>
            <person name="Mavromatis K."/>
            <person name="Pagani I."/>
            <person name="Ivanova N."/>
            <person name="Ovchinnikova G."/>
            <person name="Lu M."/>
            <person name="Detter J.C."/>
            <person name="Tapia R."/>
            <person name="Han C."/>
            <person name="Land M."/>
            <person name="Hauser L."/>
            <person name="Markowitz V."/>
            <person name="Cheng J.-F."/>
            <person name="Hugenholtz P."/>
            <person name="Woyke T."/>
            <person name="Wu D."/>
            <person name="Spring S."/>
            <person name="Schroeder M."/>
            <person name="Brambilla E."/>
            <person name="Klenk H.-P."/>
            <person name="Eisen J.A."/>
        </authorList>
    </citation>
    <scope>NUCLEOTIDE SEQUENCE [LARGE SCALE GENOMIC DNA]</scope>
    <source>
        <strain evidence="2">ATCC BAA-1237 / DSM 17374 / SPN1</strain>
    </source>
</reference>
<name>F4GLT0_PARC1</name>
<proteinExistence type="predicted"/>
<evidence type="ECO:0000313" key="1">
    <source>
        <dbReference type="EMBL" id="AEC02474.1"/>
    </source>
</evidence>